<evidence type="ECO:0000259" key="7">
    <source>
        <dbReference type="PROSITE" id="PS51007"/>
    </source>
</evidence>
<evidence type="ECO:0000256" key="5">
    <source>
        <dbReference type="SAM" id="MobiDB-lite"/>
    </source>
</evidence>
<dbReference type="RefSeq" id="WP_087583703.1">
    <property type="nucleotide sequence ID" value="NZ_NDYN01000009.1"/>
</dbReference>
<evidence type="ECO:0000256" key="1">
    <source>
        <dbReference type="ARBA" id="ARBA00022617"/>
    </source>
</evidence>
<keyword evidence="1 4" id="KW-0349">Heme</keyword>
<dbReference type="InterPro" id="IPR036909">
    <property type="entry name" value="Cyt_c-like_dom_sf"/>
</dbReference>
<organism evidence="8 9">
    <name type="scientific">Campylobacter concisus</name>
    <dbReference type="NCBI Taxonomy" id="199"/>
    <lineage>
        <taxon>Bacteria</taxon>
        <taxon>Pseudomonadati</taxon>
        <taxon>Campylobacterota</taxon>
        <taxon>Epsilonproteobacteria</taxon>
        <taxon>Campylobacterales</taxon>
        <taxon>Campylobacteraceae</taxon>
        <taxon>Campylobacter</taxon>
    </lineage>
</organism>
<dbReference type="GO" id="GO:0046872">
    <property type="term" value="F:metal ion binding"/>
    <property type="evidence" value="ECO:0007669"/>
    <property type="project" value="UniProtKB-KW"/>
</dbReference>
<dbReference type="PROSITE" id="PS51007">
    <property type="entry name" value="CYTC"/>
    <property type="match status" value="1"/>
</dbReference>
<evidence type="ECO:0000256" key="3">
    <source>
        <dbReference type="ARBA" id="ARBA00023004"/>
    </source>
</evidence>
<accession>A0A1Y5MHU1</accession>
<gene>
    <name evidence="8" type="ORF">B9N65_09495</name>
</gene>
<feature type="compositionally biased region" description="Polar residues" evidence="5">
    <location>
        <begin position="171"/>
        <end position="185"/>
    </location>
</feature>
<feature type="chain" id="PRO_5012780045" evidence="6">
    <location>
        <begin position="20"/>
        <end position="185"/>
    </location>
</feature>
<evidence type="ECO:0000256" key="2">
    <source>
        <dbReference type="ARBA" id="ARBA00022723"/>
    </source>
</evidence>
<feature type="domain" description="Cytochrome c" evidence="7">
    <location>
        <begin position="78"/>
        <end position="161"/>
    </location>
</feature>
<evidence type="ECO:0000256" key="4">
    <source>
        <dbReference type="PROSITE-ProRule" id="PRU00433"/>
    </source>
</evidence>
<dbReference type="Proteomes" id="UP000196317">
    <property type="component" value="Unassembled WGS sequence"/>
</dbReference>
<feature type="region of interest" description="Disordered" evidence="5">
    <location>
        <begin position="164"/>
        <end position="185"/>
    </location>
</feature>
<evidence type="ECO:0000313" key="9">
    <source>
        <dbReference type="Proteomes" id="UP000196317"/>
    </source>
</evidence>
<dbReference type="GO" id="GO:0009055">
    <property type="term" value="F:electron transfer activity"/>
    <property type="evidence" value="ECO:0007669"/>
    <property type="project" value="InterPro"/>
</dbReference>
<dbReference type="EMBL" id="NDYN01000009">
    <property type="protein sequence ID" value="OUT06964.1"/>
    <property type="molecule type" value="Genomic_DNA"/>
</dbReference>
<dbReference type="SUPFAM" id="SSF46626">
    <property type="entry name" value="Cytochrome c"/>
    <property type="match status" value="1"/>
</dbReference>
<comment type="caution">
    <text evidence="8">The sequence shown here is derived from an EMBL/GenBank/DDBJ whole genome shotgun (WGS) entry which is preliminary data.</text>
</comment>
<name>A0A1Y5MHU1_9BACT</name>
<dbReference type="AlphaFoldDB" id="A0A1Y5MHU1"/>
<proteinExistence type="predicted"/>
<dbReference type="Pfam" id="PF00034">
    <property type="entry name" value="Cytochrom_C"/>
    <property type="match status" value="1"/>
</dbReference>
<sequence length="185" mass="20657">MKNIKISFLACFLAANAFAASQVYYIEARGEFGKELAEMAKKQANDRNEKVNVYVDEDPRRYKDNRILKFGVDRKGRYSVSLGKELYEKQCASCHGENADKRPFGSTPLKNMDAKDIEDSIISYRSDSSFGGSGKNVMQNQAKIVSNNDLGAILAYLKGKDALADQDTNENKPVSTETKQGSYLR</sequence>
<evidence type="ECO:0000313" key="8">
    <source>
        <dbReference type="EMBL" id="OUT06964.1"/>
    </source>
</evidence>
<keyword evidence="3 4" id="KW-0408">Iron</keyword>
<dbReference type="Gene3D" id="1.10.760.10">
    <property type="entry name" value="Cytochrome c-like domain"/>
    <property type="match status" value="1"/>
</dbReference>
<keyword evidence="2 4" id="KW-0479">Metal-binding</keyword>
<feature type="signal peptide" evidence="6">
    <location>
        <begin position="1"/>
        <end position="19"/>
    </location>
</feature>
<dbReference type="InterPro" id="IPR009056">
    <property type="entry name" value="Cyt_c-like_dom"/>
</dbReference>
<evidence type="ECO:0000256" key="6">
    <source>
        <dbReference type="SAM" id="SignalP"/>
    </source>
</evidence>
<protein>
    <submittedName>
        <fullName evidence="8">Cytochrome C</fullName>
    </submittedName>
</protein>
<dbReference type="GO" id="GO:0020037">
    <property type="term" value="F:heme binding"/>
    <property type="evidence" value="ECO:0007669"/>
    <property type="project" value="InterPro"/>
</dbReference>
<keyword evidence="6" id="KW-0732">Signal</keyword>
<reference evidence="8 9" key="1">
    <citation type="submission" date="2017-04" db="EMBL/GenBank/DDBJ databases">
        <title>Complete genome of Campylobacter concisus ATCC 33237T and draft genomes for an additional eight well characterized C. concisus strains.</title>
        <authorList>
            <person name="Cornelius A.J."/>
            <person name="Miller W.G."/>
            <person name="Lastovica A.J."/>
            <person name="On S.L."/>
            <person name="French N.P."/>
            <person name="Vandenberg O."/>
            <person name="Biggs P.J."/>
        </authorList>
    </citation>
    <scope>NUCLEOTIDE SEQUENCE [LARGE SCALE GENOMIC DNA]</scope>
    <source>
        <strain evidence="8 9">CCUG 19995</strain>
    </source>
</reference>